<protein>
    <submittedName>
        <fullName evidence="4">2-keto-4-pentenoate hydratase 1</fullName>
    </submittedName>
</protein>
<evidence type="ECO:0000313" key="5">
    <source>
        <dbReference type="Proteomes" id="UP001174909"/>
    </source>
</evidence>
<dbReference type="Gene3D" id="3.90.850.10">
    <property type="entry name" value="Fumarylacetoacetase-like, C-terminal domain"/>
    <property type="match status" value="1"/>
</dbReference>
<dbReference type="InterPro" id="IPR036663">
    <property type="entry name" value="Fumarylacetoacetase_C_sf"/>
</dbReference>
<gene>
    <name evidence="4" type="ORF">GBAR_LOCUS2255</name>
</gene>
<dbReference type="EMBL" id="CASHTH010000330">
    <property type="protein sequence ID" value="CAI7997834.1"/>
    <property type="molecule type" value="Genomic_DNA"/>
</dbReference>
<dbReference type="Proteomes" id="UP001174909">
    <property type="component" value="Unassembled WGS sequence"/>
</dbReference>
<accession>A0AA35R0R4</accession>
<dbReference type="SUPFAM" id="SSF56529">
    <property type="entry name" value="FAH"/>
    <property type="match status" value="1"/>
</dbReference>
<dbReference type="InterPro" id="IPR050772">
    <property type="entry name" value="Hydratase-Decarb/MhpD_sf"/>
</dbReference>
<evidence type="ECO:0000259" key="3">
    <source>
        <dbReference type="Pfam" id="PF01557"/>
    </source>
</evidence>
<evidence type="ECO:0000313" key="4">
    <source>
        <dbReference type="EMBL" id="CAI7997834.1"/>
    </source>
</evidence>
<keyword evidence="5" id="KW-1185">Reference proteome</keyword>
<evidence type="ECO:0000256" key="2">
    <source>
        <dbReference type="ARBA" id="ARBA00023239"/>
    </source>
</evidence>
<dbReference type="GO" id="GO:0008684">
    <property type="term" value="F:2-oxopent-4-enoate hydratase activity"/>
    <property type="evidence" value="ECO:0007669"/>
    <property type="project" value="TreeGrafter"/>
</dbReference>
<dbReference type="Pfam" id="PF01557">
    <property type="entry name" value="FAA_hydrolase"/>
    <property type="match status" value="1"/>
</dbReference>
<comment type="caution">
    <text evidence="4">The sequence shown here is derived from an EMBL/GenBank/DDBJ whole genome shotgun (WGS) entry which is preliminary data.</text>
</comment>
<proteinExistence type="inferred from homology"/>
<name>A0AA35R0R4_GEOBA</name>
<comment type="similarity">
    <text evidence="1">Belongs to the FAH family.</text>
</comment>
<keyword evidence="2" id="KW-0456">Lyase</keyword>
<sequence length="188" mass="19494">MDEPIWGVLYSDKCRTDGDDIGGTGLIEPRVEVEVAVVLGADLDKGRHTVADVISATAYVLPALEIVDSRIAWDITSADMIADNAGSGLYVLGTRPVPLAAVDLRRVEMRLTVSGEEAATGSGAACLGNPLNSVLWLADAMAQRGTPLRAGECIMTGSLCPMQPISDGDEILAEIDGLGTVSALLSAA</sequence>
<dbReference type="GO" id="GO:0005737">
    <property type="term" value="C:cytoplasm"/>
    <property type="evidence" value="ECO:0007669"/>
    <property type="project" value="TreeGrafter"/>
</dbReference>
<dbReference type="PANTHER" id="PTHR30143">
    <property type="entry name" value="ACID HYDRATASE"/>
    <property type="match status" value="1"/>
</dbReference>
<feature type="domain" description="Fumarylacetoacetase-like C-terminal" evidence="3">
    <location>
        <begin position="29"/>
        <end position="182"/>
    </location>
</feature>
<organism evidence="4 5">
    <name type="scientific">Geodia barretti</name>
    <name type="common">Barrett's horny sponge</name>
    <dbReference type="NCBI Taxonomy" id="519541"/>
    <lineage>
        <taxon>Eukaryota</taxon>
        <taxon>Metazoa</taxon>
        <taxon>Porifera</taxon>
        <taxon>Demospongiae</taxon>
        <taxon>Heteroscleromorpha</taxon>
        <taxon>Tetractinellida</taxon>
        <taxon>Astrophorina</taxon>
        <taxon>Geodiidae</taxon>
        <taxon>Geodia</taxon>
    </lineage>
</organism>
<evidence type="ECO:0000256" key="1">
    <source>
        <dbReference type="ARBA" id="ARBA00010211"/>
    </source>
</evidence>
<reference evidence="4" key="1">
    <citation type="submission" date="2023-03" db="EMBL/GenBank/DDBJ databases">
        <authorList>
            <person name="Steffen K."/>
            <person name="Cardenas P."/>
        </authorList>
    </citation>
    <scope>NUCLEOTIDE SEQUENCE</scope>
</reference>
<dbReference type="AlphaFoldDB" id="A0AA35R0R4"/>
<dbReference type="PANTHER" id="PTHR30143:SF0">
    <property type="entry name" value="2-KETO-4-PENTENOATE HYDRATASE"/>
    <property type="match status" value="1"/>
</dbReference>
<dbReference type="InterPro" id="IPR011234">
    <property type="entry name" value="Fumarylacetoacetase-like_C"/>
</dbReference>